<organism evidence="1 2">
    <name type="scientific">Pedobacter africanus</name>
    <dbReference type="NCBI Taxonomy" id="151894"/>
    <lineage>
        <taxon>Bacteria</taxon>
        <taxon>Pseudomonadati</taxon>
        <taxon>Bacteroidota</taxon>
        <taxon>Sphingobacteriia</taxon>
        <taxon>Sphingobacteriales</taxon>
        <taxon>Sphingobacteriaceae</taxon>
        <taxon>Pedobacter</taxon>
    </lineage>
</organism>
<reference evidence="1" key="1">
    <citation type="submission" date="2023-07" db="EMBL/GenBank/DDBJ databases">
        <title>Sorghum-associated microbial communities from plants grown in Nebraska, USA.</title>
        <authorList>
            <person name="Schachtman D."/>
        </authorList>
    </citation>
    <scope>NUCLEOTIDE SEQUENCE</scope>
    <source>
        <strain evidence="1">2697</strain>
    </source>
</reference>
<accession>A0ACC6KT49</accession>
<protein>
    <submittedName>
        <fullName evidence="1">Ferric-dicitrate binding protein FerR (Iron transport regulator)</fullName>
    </submittedName>
</protein>
<keyword evidence="2" id="KW-1185">Reference proteome</keyword>
<proteinExistence type="predicted"/>
<gene>
    <name evidence="1" type="ORF">J2X78_000877</name>
</gene>
<dbReference type="Proteomes" id="UP001246858">
    <property type="component" value="Unassembled WGS sequence"/>
</dbReference>
<comment type="caution">
    <text evidence="1">The sequence shown here is derived from an EMBL/GenBank/DDBJ whole genome shotgun (WGS) entry which is preliminary data.</text>
</comment>
<dbReference type="EMBL" id="JAVDTF010000001">
    <property type="protein sequence ID" value="MDR6782325.1"/>
    <property type="molecule type" value="Genomic_DNA"/>
</dbReference>
<evidence type="ECO:0000313" key="1">
    <source>
        <dbReference type="EMBL" id="MDR6782325.1"/>
    </source>
</evidence>
<sequence>MDKKEDIHIELILLKRCTGDELSQEELLQLSIWLQDSQNHIDYYERMQNFPYKEDEHVPVDMDAALSRFLNNIEDYNASKNAAPVQMASPKLAVLESVSKKRFSFVGMAAAFIGALIVIGGLGYMALNYQSGSAVPKVETVQLITEHGPAVDLEDPELMRKNLLLGKNTVADNTLTYHEEEKAVTSELHTLITPENKHYVIVLHDSTRVSMNGGSELKYHVPFVGGKRDVYLKGEAYFEVSKGRNPFIVHSDKVQIKAYGTEFNVNTYHSGIVKAMLVEGSIGIKASDHAQETMIKPQELAVLNLNTGQCIVKEVASLGTLAWKTGYFSFKTVRLDEIMESVANHYGVGQIQYERESLRSQKLSAYITTERSLAEVLEWFEATTGLNIENNNGIIYIKEHK</sequence>
<evidence type="ECO:0000313" key="2">
    <source>
        <dbReference type="Proteomes" id="UP001246858"/>
    </source>
</evidence>
<name>A0ACC6KT49_9SPHI</name>